<dbReference type="PANTHER" id="PTHR40661:SF1">
    <property type="entry name" value="HTH CRO_C1-TYPE DOMAIN-CONTAINING PROTEIN"/>
    <property type="match status" value="1"/>
</dbReference>
<dbReference type="InterPro" id="IPR036286">
    <property type="entry name" value="LexA/Signal_pep-like_sf"/>
</dbReference>
<gene>
    <name evidence="5" type="ORF">ERX35_008030</name>
</gene>
<evidence type="ECO:0000259" key="4">
    <source>
        <dbReference type="PROSITE" id="PS50943"/>
    </source>
</evidence>
<dbReference type="SUPFAM" id="SSF51306">
    <property type="entry name" value="LexA/Signal peptidase"/>
    <property type="match status" value="1"/>
</dbReference>
<dbReference type="PANTHER" id="PTHR40661">
    <property type="match status" value="1"/>
</dbReference>
<dbReference type="Proteomes" id="UP000295735">
    <property type="component" value="Unassembled WGS sequence"/>
</dbReference>
<protein>
    <submittedName>
        <fullName evidence="5">Helix-turn-helix domain-containing protein</fullName>
    </submittedName>
</protein>
<dbReference type="Pfam" id="PF00717">
    <property type="entry name" value="Peptidase_S24"/>
    <property type="match status" value="1"/>
</dbReference>
<proteinExistence type="predicted"/>
<keyword evidence="2" id="KW-0238">DNA-binding</keyword>
<dbReference type="CDD" id="cd00093">
    <property type="entry name" value="HTH_XRE"/>
    <property type="match status" value="1"/>
</dbReference>
<reference evidence="5 6" key="1">
    <citation type="submission" date="2019-09" db="EMBL/GenBank/DDBJ databases">
        <authorList>
            <person name="Mazhar S."/>
            <person name="Altermann E."/>
            <person name="Hill C."/>
            <person name="Mcauliffe O."/>
        </authorList>
    </citation>
    <scope>NUCLEOTIDE SEQUENCE [LARGE SCALE GENOMIC DNA]</scope>
    <source>
        <strain evidence="5 6">ATCC 51831</strain>
    </source>
</reference>
<dbReference type="SUPFAM" id="SSF47413">
    <property type="entry name" value="lambda repressor-like DNA-binding domains"/>
    <property type="match status" value="1"/>
</dbReference>
<dbReference type="Gene3D" id="2.10.109.10">
    <property type="entry name" value="Umud Fragment, subunit A"/>
    <property type="match status" value="1"/>
</dbReference>
<sequence>MMSARETLAKNLSELMHKKGIDQNRLADDIGVSQSTISNWLQQKKYPRIDKIEILAKYFGVPKSKLTETKESLQAIPAIKVPVVNKISAGLPLYDDSNIIEYSHVPAHVNRKGRELFYLRVSGDSMNKEFSDGDLVLIEKDCPIENGQIGVVQVNGYNATVKRVRYDEDKIILYPESTNPDHLPQIYTLDDSVQCIGRVISVQKFY</sequence>
<dbReference type="InterPro" id="IPR001387">
    <property type="entry name" value="Cro/C1-type_HTH"/>
</dbReference>
<dbReference type="PROSITE" id="PS50943">
    <property type="entry name" value="HTH_CROC1"/>
    <property type="match status" value="1"/>
</dbReference>
<comment type="caution">
    <text evidence="5">The sequence shown here is derived from an EMBL/GenBank/DDBJ whole genome shotgun (WGS) entry which is preliminary data.</text>
</comment>
<evidence type="ECO:0000256" key="1">
    <source>
        <dbReference type="ARBA" id="ARBA00023015"/>
    </source>
</evidence>
<dbReference type="Gene3D" id="1.10.260.40">
    <property type="entry name" value="lambda repressor-like DNA-binding domains"/>
    <property type="match status" value="1"/>
</dbReference>
<keyword evidence="3" id="KW-0804">Transcription</keyword>
<dbReference type="InterPro" id="IPR010982">
    <property type="entry name" value="Lambda_DNA-bd_dom_sf"/>
</dbReference>
<dbReference type="InterPro" id="IPR015927">
    <property type="entry name" value="Peptidase_S24_S26A/B/C"/>
</dbReference>
<dbReference type="SMART" id="SM00530">
    <property type="entry name" value="HTH_XRE"/>
    <property type="match status" value="1"/>
</dbReference>
<feature type="domain" description="HTH cro/C1-type" evidence="4">
    <location>
        <begin position="12"/>
        <end position="66"/>
    </location>
</feature>
<dbReference type="InterPro" id="IPR039418">
    <property type="entry name" value="LexA-like"/>
</dbReference>
<dbReference type="Pfam" id="PF01381">
    <property type="entry name" value="HTH_3"/>
    <property type="match status" value="1"/>
</dbReference>
<dbReference type="RefSeq" id="WP_149459455.1">
    <property type="nucleotide sequence ID" value="NZ_SCWC02000005.1"/>
</dbReference>
<evidence type="ECO:0000313" key="6">
    <source>
        <dbReference type="Proteomes" id="UP000295735"/>
    </source>
</evidence>
<evidence type="ECO:0000256" key="3">
    <source>
        <dbReference type="ARBA" id="ARBA00023163"/>
    </source>
</evidence>
<evidence type="ECO:0000256" key="2">
    <source>
        <dbReference type="ARBA" id="ARBA00023125"/>
    </source>
</evidence>
<keyword evidence="1" id="KW-0805">Transcription regulation</keyword>
<evidence type="ECO:0000313" key="5">
    <source>
        <dbReference type="EMBL" id="KAA1039197.1"/>
    </source>
</evidence>
<organism evidence="5 6">
    <name type="scientific">Macrococcus equipercicus</name>
    <dbReference type="NCBI Taxonomy" id="69967"/>
    <lineage>
        <taxon>Bacteria</taxon>
        <taxon>Bacillati</taxon>
        <taxon>Bacillota</taxon>
        <taxon>Bacilli</taxon>
        <taxon>Bacillales</taxon>
        <taxon>Staphylococcaceae</taxon>
        <taxon>Macrococcus</taxon>
    </lineage>
</organism>
<name>A0ABQ6R7X7_9STAP</name>
<dbReference type="CDD" id="cd06529">
    <property type="entry name" value="S24_LexA-like"/>
    <property type="match status" value="1"/>
</dbReference>
<keyword evidence="6" id="KW-1185">Reference proteome</keyword>
<accession>A0ABQ6R7X7</accession>
<dbReference type="EMBL" id="SCWC02000005">
    <property type="protein sequence ID" value="KAA1039197.1"/>
    <property type="molecule type" value="Genomic_DNA"/>
</dbReference>